<organism evidence="2 3">
    <name type="scientific">Bacillus salitolerans</name>
    <dbReference type="NCBI Taxonomy" id="1437434"/>
    <lineage>
        <taxon>Bacteria</taxon>
        <taxon>Bacillati</taxon>
        <taxon>Bacillota</taxon>
        <taxon>Bacilli</taxon>
        <taxon>Bacillales</taxon>
        <taxon>Bacillaceae</taxon>
        <taxon>Bacillus</taxon>
    </lineage>
</organism>
<dbReference type="InterPro" id="IPR016181">
    <property type="entry name" value="Acyl_CoA_acyltransferase"/>
</dbReference>
<keyword evidence="2" id="KW-0012">Acyltransferase</keyword>
<feature type="domain" description="N-acetyltransferase" evidence="1">
    <location>
        <begin position="17"/>
        <end position="181"/>
    </location>
</feature>
<name>A0ABW4LUZ5_9BACI</name>
<dbReference type="Pfam" id="PF13302">
    <property type="entry name" value="Acetyltransf_3"/>
    <property type="match status" value="1"/>
</dbReference>
<dbReference type="InterPro" id="IPR000182">
    <property type="entry name" value="GNAT_dom"/>
</dbReference>
<dbReference type="GO" id="GO:0016746">
    <property type="term" value="F:acyltransferase activity"/>
    <property type="evidence" value="ECO:0007669"/>
    <property type="project" value="UniProtKB-KW"/>
</dbReference>
<evidence type="ECO:0000313" key="3">
    <source>
        <dbReference type="Proteomes" id="UP001597214"/>
    </source>
</evidence>
<dbReference type="EC" id="2.3.-.-" evidence="2"/>
<reference evidence="3" key="1">
    <citation type="journal article" date="2019" name="Int. J. Syst. Evol. Microbiol.">
        <title>The Global Catalogue of Microorganisms (GCM) 10K type strain sequencing project: providing services to taxonomists for standard genome sequencing and annotation.</title>
        <authorList>
            <consortium name="The Broad Institute Genomics Platform"/>
            <consortium name="The Broad Institute Genome Sequencing Center for Infectious Disease"/>
            <person name="Wu L."/>
            <person name="Ma J."/>
        </authorList>
    </citation>
    <scope>NUCLEOTIDE SEQUENCE [LARGE SCALE GENOMIC DNA]</scope>
    <source>
        <strain evidence="3">CCUG 49339</strain>
    </source>
</reference>
<keyword evidence="2" id="KW-0808">Transferase</keyword>
<comment type="caution">
    <text evidence="2">The sequence shown here is derived from an EMBL/GenBank/DDBJ whole genome shotgun (WGS) entry which is preliminary data.</text>
</comment>
<accession>A0ABW4LUZ5</accession>
<dbReference type="PANTHER" id="PTHR43610:SF1">
    <property type="entry name" value="N-ACETYLTRANSFERASE DOMAIN-CONTAINING PROTEIN"/>
    <property type="match status" value="1"/>
</dbReference>
<evidence type="ECO:0000313" key="2">
    <source>
        <dbReference type="EMBL" id="MFD1738711.1"/>
    </source>
</evidence>
<dbReference type="EMBL" id="JBHUEM010000046">
    <property type="protein sequence ID" value="MFD1738711.1"/>
    <property type="molecule type" value="Genomic_DNA"/>
</dbReference>
<dbReference type="RefSeq" id="WP_377929927.1">
    <property type="nucleotide sequence ID" value="NZ_JBHUEM010000046.1"/>
</dbReference>
<evidence type="ECO:0000259" key="1">
    <source>
        <dbReference type="PROSITE" id="PS51186"/>
    </source>
</evidence>
<protein>
    <submittedName>
        <fullName evidence="2">GNAT family N-acetyltransferase</fullName>
        <ecNumber evidence="2">2.3.-.-</ecNumber>
    </submittedName>
</protein>
<keyword evidence="3" id="KW-1185">Reference proteome</keyword>
<dbReference type="Proteomes" id="UP001597214">
    <property type="component" value="Unassembled WGS sequence"/>
</dbReference>
<proteinExistence type="predicted"/>
<dbReference type="PANTHER" id="PTHR43610">
    <property type="entry name" value="BLL6696 PROTEIN"/>
    <property type="match status" value="1"/>
</dbReference>
<dbReference type="Gene3D" id="3.40.630.30">
    <property type="match status" value="1"/>
</dbReference>
<sequence length="199" mass="23749">MMNHFYSNNIILENDIVRLVPFKEHYIEQLKKIIYDEEVYYTIECKNEDDLERYVAETTEQRKMGNSYPFIIVDKRTNEVAGSTRYGNIQFNNKRLEIGWTWYGKPFRGTGLNFACKYELLRYAFEVMNIRRVQFSADIENIRSQNAIKKLGATQEGIFRANYINSSGQSRDDVYFSIIYKEWEKIKKSVFKEFAKQID</sequence>
<gene>
    <name evidence="2" type="ORF">ACFSCX_19530</name>
</gene>
<dbReference type="SUPFAM" id="SSF55729">
    <property type="entry name" value="Acyl-CoA N-acyltransferases (Nat)"/>
    <property type="match status" value="1"/>
</dbReference>
<dbReference type="PROSITE" id="PS51186">
    <property type="entry name" value="GNAT"/>
    <property type="match status" value="1"/>
</dbReference>